<feature type="compositionally biased region" description="Basic and acidic residues" evidence="5">
    <location>
        <begin position="1117"/>
        <end position="1131"/>
    </location>
</feature>
<protein>
    <submittedName>
        <fullName evidence="8">GEN homolog 1</fullName>
    </submittedName>
</protein>
<keyword evidence="3" id="KW-0378">Hydrolase</keyword>
<evidence type="ECO:0000256" key="5">
    <source>
        <dbReference type="SAM" id="MobiDB-lite"/>
    </source>
</evidence>
<evidence type="ECO:0000313" key="9">
    <source>
        <dbReference type="Proteomes" id="UP001153069"/>
    </source>
</evidence>
<dbReference type="SMART" id="SM00485">
    <property type="entry name" value="XPGN"/>
    <property type="match status" value="1"/>
</dbReference>
<comment type="caution">
    <text evidence="8">The sequence shown here is derived from an EMBL/GenBank/DDBJ whole genome shotgun (WGS) entry which is preliminary data.</text>
</comment>
<dbReference type="CDD" id="cd09869">
    <property type="entry name" value="PIN_GEN1"/>
    <property type="match status" value="1"/>
</dbReference>
<evidence type="ECO:0000259" key="6">
    <source>
        <dbReference type="SMART" id="SM00484"/>
    </source>
</evidence>
<feature type="compositionally biased region" description="Basic and acidic residues" evidence="5">
    <location>
        <begin position="941"/>
        <end position="960"/>
    </location>
</feature>
<evidence type="ECO:0000313" key="8">
    <source>
        <dbReference type="EMBL" id="CAB9524567.1"/>
    </source>
</evidence>
<feature type="compositionally biased region" description="Basic and acidic residues" evidence="5">
    <location>
        <begin position="736"/>
        <end position="751"/>
    </location>
</feature>
<evidence type="ECO:0000256" key="2">
    <source>
        <dbReference type="ARBA" id="ARBA00022722"/>
    </source>
</evidence>
<accession>A0A9N8ENX7</accession>
<dbReference type="InterPro" id="IPR041012">
    <property type="entry name" value="GEN_chromo"/>
</dbReference>
<dbReference type="PRINTS" id="PR00853">
    <property type="entry name" value="XPGRADSUPER"/>
</dbReference>
<dbReference type="InterPro" id="IPR029060">
    <property type="entry name" value="PIN-like_dom_sf"/>
</dbReference>
<evidence type="ECO:0000256" key="4">
    <source>
        <dbReference type="ARBA" id="ARBA00023128"/>
    </source>
</evidence>
<keyword evidence="2" id="KW-0540">Nuclease</keyword>
<feature type="region of interest" description="Disordered" evidence="5">
    <location>
        <begin position="904"/>
        <end position="1010"/>
    </location>
</feature>
<dbReference type="InterPro" id="IPR006084">
    <property type="entry name" value="XPG/Rad2"/>
</dbReference>
<feature type="region of interest" description="Disordered" evidence="5">
    <location>
        <begin position="1026"/>
        <end position="1047"/>
    </location>
</feature>
<dbReference type="Gene3D" id="3.40.50.1010">
    <property type="entry name" value="5'-nuclease"/>
    <property type="match status" value="1"/>
</dbReference>
<feature type="region of interest" description="Disordered" evidence="5">
    <location>
        <begin position="590"/>
        <end position="619"/>
    </location>
</feature>
<feature type="domain" description="XPG-I" evidence="6">
    <location>
        <begin position="141"/>
        <end position="210"/>
    </location>
</feature>
<feature type="region of interest" description="Disordered" evidence="5">
    <location>
        <begin position="1367"/>
        <end position="1400"/>
    </location>
</feature>
<feature type="compositionally biased region" description="Basic and acidic residues" evidence="5">
    <location>
        <begin position="1026"/>
        <end position="1035"/>
    </location>
</feature>
<feature type="region of interest" description="Disordered" evidence="5">
    <location>
        <begin position="1242"/>
        <end position="1333"/>
    </location>
</feature>
<feature type="region of interest" description="Disordered" evidence="5">
    <location>
        <begin position="304"/>
        <end position="323"/>
    </location>
</feature>
<reference evidence="8" key="1">
    <citation type="submission" date="2020-06" db="EMBL/GenBank/DDBJ databases">
        <authorList>
            <consortium name="Plant Systems Biology data submission"/>
        </authorList>
    </citation>
    <scope>NUCLEOTIDE SEQUENCE</scope>
    <source>
        <strain evidence="8">D6</strain>
    </source>
</reference>
<feature type="compositionally biased region" description="Basic and acidic residues" evidence="5">
    <location>
        <begin position="717"/>
        <end position="726"/>
    </location>
</feature>
<feature type="compositionally biased region" description="Basic and acidic residues" evidence="5">
    <location>
        <begin position="1636"/>
        <end position="1656"/>
    </location>
</feature>
<dbReference type="InterPro" id="IPR006085">
    <property type="entry name" value="XPG_DNA_repair_N"/>
</dbReference>
<sequence>MTVASLWQALDDAGCGQSVGEEDMIDPQRSSAKVNPWTFNERQRRHQRAEERPSLAVDLSIWICESLTSTGLNDHNENPALHLVFSRTMKLLCMGIRLVVVIEGKRRIRAQNSNDEPDKFRRRRSGTSFWKACKQCETMLEFMGVPVVRAKAEGEALCALLNQKGIVDGVISNDGDCLLFGAKVVYTKFSIENLQKGCVMRYDASKLFAVAERTSGQYKDETSDGLIPAAASDETNGRIKLSREDLIAFALLTGSDLAGQGLDKIGHKKAVRFLRQCKASRPLSRESAAIEDLKSWARSVKPIVETEQEQDEGSIADDEEEDKGAKKQKQRCCSCCLHPGTKSSHEKHGCEVCGTEPGEPCYNVSSEEKFVMSLRGKAIALRNPKFDPTLVVNAYLRPNDNQLPVSLAMVSRETLRMDPPRLLEFINWKTIVRGHNLQASQDYVKQSMSQLLVRTELFQNPTTSNKDANSSQGAQGNSSHIRRCARERPIPKEITRKLVQNGIDCYEVCWIMQATVTGKDGDGIDGYEFSTIEHQDMVNRQHPDIVSAFQKNPPKATKPQGDTEMQKRREFLDNMFRSEEVVVQLPNQPDRDKDQRIFNHPEPSNAKGKMPYGKAQPRHPTAHYKTGGTDVALLLTSLEVPAKSKTAMDSKDFEFSSLESGSWLQKEQARDKSFSALKDFAQPRKPSNRERTSTLICDDESLNVQMAMTSKLKVHHKDSNPRDNIPKEIWVPPMQKTDREVDDHVGKDKSGDIASKQTNTTSVPSDLRVTKEMPSRRRNAAPSQSERHYTKQRPSREQVHFEESSDKRSNSKSKRKRKKRRSRKRDRYEEQAKDCLAKADPTSYSNKKVAVVQPQMERITGHANKREHTATSRQRECCCACNQRLDTDQRKKCAPLSQQQILEIDATDKTRAAPTQSKRERSCETTLERDNSHHGNQYIERLYEQERRNEAEQKHYRRDETEMDINSSQLLTETERSYFPKRSRRSNNEDNQRRSMHGQHQRGYEDPRLRFDDGAKAEEARQLHAYQMRETRPDSLRQNASQFDNGKQSANFETDAKFSMEQHWQCEECGIDGRGRFDQRRPGGRNQRASYRNGLPQKTEESRGDRSRLPKSSRNHSSLDTRYAGRADNLIHGRRTKPRESTSRHSSYFAEAGRLEFEADADADEFGQPLQCERNPPHLNCNPPRLNYNPHEDIGDHEDIDDGMGIDAAAPSRSPDSCKNIVEEPWQQPTYMYQYDESHEPPHYGYTSDSHEKQHPGFGGSTRESLQCEEGSDEYRIREIAGAPRDELQPPSERSCEKKRELFQTHRRQPRLQQSSRATSAPAGASIPDWKSQEEDRLFTRHFSKSMSMKNCGKFYEPLMDERHCHEKPRRGLELQQQSRKRRSRTDQITTRYHVHHSNQEGTDQISAEHNNHEHQQNIFDTDAAWGHEDQIPEHHNYDNYHQKCYVGDHRDDDCQKKMESHEREQDCHFQSSRGQSPAISTELHGEHGTFYEANLEDAVAHSGVHDTTLHDVREKESRYFERSTENTTKYKPQYRYHFRDDKACGAENQFEHNMKPRKYEYESENEHEYRDPNEGSNMLLLDTENHIGSESRRKCSDRAITRNHPKRHSNEAQLEVSKRRKQMHRETLTLSRPRASADKGGTEHDRADTRGELGHSYDPSYMHWEDDDNTEPYWADDQSTE</sequence>
<dbReference type="EMBL" id="CAICTM010001551">
    <property type="protein sequence ID" value="CAB9524567.1"/>
    <property type="molecule type" value="Genomic_DNA"/>
</dbReference>
<evidence type="ECO:0000256" key="3">
    <source>
        <dbReference type="ARBA" id="ARBA00022801"/>
    </source>
</evidence>
<dbReference type="InterPro" id="IPR006086">
    <property type="entry name" value="XPG-I_dom"/>
</dbReference>
<feature type="compositionally biased region" description="Basic and acidic residues" evidence="5">
    <location>
        <begin position="785"/>
        <end position="809"/>
    </location>
</feature>
<dbReference type="PANTHER" id="PTHR11081">
    <property type="entry name" value="FLAP ENDONUCLEASE FAMILY MEMBER"/>
    <property type="match status" value="1"/>
</dbReference>
<feature type="domain" description="XPG N-terminal" evidence="7">
    <location>
        <begin position="1"/>
        <end position="127"/>
    </location>
</feature>
<dbReference type="Proteomes" id="UP001153069">
    <property type="component" value="Unassembled WGS sequence"/>
</dbReference>
<feature type="compositionally biased region" description="Polar residues" evidence="5">
    <location>
        <begin position="755"/>
        <end position="764"/>
    </location>
</feature>
<feature type="compositionally biased region" description="Basic and acidic residues" evidence="5">
    <location>
        <begin position="1587"/>
        <end position="1601"/>
    </location>
</feature>
<feature type="compositionally biased region" description="Basic and acidic residues" evidence="5">
    <location>
        <begin position="826"/>
        <end position="837"/>
    </location>
</feature>
<dbReference type="GO" id="GO:0017108">
    <property type="term" value="F:5'-flap endonuclease activity"/>
    <property type="evidence" value="ECO:0007669"/>
    <property type="project" value="TreeGrafter"/>
</dbReference>
<feature type="compositionally biased region" description="Basic and acidic residues" evidence="5">
    <location>
        <begin position="1072"/>
        <end position="1081"/>
    </location>
</feature>
<feature type="compositionally biased region" description="Polar residues" evidence="5">
    <location>
        <begin position="1036"/>
        <end position="1047"/>
    </location>
</feature>
<keyword evidence="1" id="KW-0597">Phosphoprotein</keyword>
<feature type="compositionally biased region" description="Acidic residues" evidence="5">
    <location>
        <begin position="306"/>
        <end position="322"/>
    </location>
</feature>
<feature type="compositionally biased region" description="Basic and acidic residues" evidence="5">
    <location>
        <begin position="1273"/>
        <end position="1304"/>
    </location>
</feature>
<dbReference type="InterPro" id="IPR036279">
    <property type="entry name" value="5-3_exonuclease_C_sf"/>
</dbReference>
<feature type="region of interest" description="Disordered" evidence="5">
    <location>
        <begin position="1587"/>
        <end position="1682"/>
    </location>
</feature>
<dbReference type="Gene3D" id="1.10.150.20">
    <property type="entry name" value="5' to 3' exonuclease, C-terminal subdomain"/>
    <property type="match status" value="1"/>
</dbReference>
<dbReference type="SUPFAM" id="SSF88723">
    <property type="entry name" value="PIN domain-like"/>
    <property type="match status" value="1"/>
</dbReference>
<evidence type="ECO:0000256" key="1">
    <source>
        <dbReference type="ARBA" id="ARBA00022553"/>
    </source>
</evidence>
<dbReference type="Pfam" id="PF18704">
    <property type="entry name" value="Chromo_2"/>
    <property type="match status" value="1"/>
</dbReference>
<feature type="compositionally biased region" description="Basic and acidic residues" evidence="5">
    <location>
        <begin position="1098"/>
        <end position="1108"/>
    </location>
</feature>
<keyword evidence="9" id="KW-1185">Reference proteome</keyword>
<feature type="compositionally biased region" description="Basic and acidic residues" evidence="5">
    <location>
        <begin position="906"/>
        <end position="933"/>
    </location>
</feature>
<feature type="compositionally biased region" description="Polar residues" evidence="5">
    <location>
        <begin position="460"/>
        <end position="479"/>
    </location>
</feature>
<feature type="region of interest" description="Disordered" evidence="5">
    <location>
        <begin position="460"/>
        <end position="483"/>
    </location>
</feature>
<evidence type="ECO:0000259" key="7">
    <source>
        <dbReference type="SMART" id="SM00485"/>
    </source>
</evidence>
<organism evidence="8 9">
    <name type="scientific">Seminavis robusta</name>
    <dbReference type="NCBI Taxonomy" id="568900"/>
    <lineage>
        <taxon>Eukaryota</taxon>
        <taxon>Sar</taxon>
        <taxon>Stramenopiles</taxon>
        <taxon>Ochrophyta</taxon>
        <taxon>Bacillariophyta</taxon>
        <taxon>Bacillariophyceae</taxon>
        <taxon>Bacillariophycidae</taxon>
        <taxon>Naviculales</taxon>
        <taxon>Naviculaceae</taxon>
        <taxon>Seminavis</taxon>
    </lineage>
</organism>
<name>A0A9N8ENX7_9STRA</name>
<dbReference type="OrthoDB" id="44928at2759"/>
<feature type="compositionally biased region" description="Basic residues" evidence="5">
    <location>
        <begin position="810"/>
        <end position="825"/>
    </location>
</feature>
<dbReference type="SUPFAM" id="SSF47807">
    <property type="entry name" value="5' to 3' exonuclease, C-terminal subdomain"/>
    <property type="match status" value="1"/>
</dbReference>
<dbReference type="SMART" id="SM00484">
    <property type="entry name" value="XPGI"/>
    <property type="match status" value="1"/>
</dbReference>
<dbReference type="Pfam" id="PF00867">
    <property type="entry name" value="XPG_I"/>
    <property type="match status" value="1"/>
</dbReference>
<feature type="region of interest" description="Disordered" evidence="5">
    <location>
        <begin position="713"/>
        <end position="848"/>
    </location>
</feature>
<gene>
    <name evidence="8" type="ORF">SEMRO_1553_G281950.1</name>
</gene>
<feature type="region of interest" description="Disordered" evidence="5">
    <location>
        <begin position="1072"/>
        <end position="1146"/>
    </location>
</feature>
<proteinExistence type="predicted"/>
<keyword evidence="4" id="KW-0496">Mitochondrion</keyword>
<feature type="compositionally biased region" description="Basic and acidic residues" evidence="5">
    <location>
        <begin position="590"/>
        <end position="599"/>
    </location>
</feature>
<dbReference type="PANTHER" id="PTHR11081:SF59">
    <property type="entry name" value="FI23547P1"/>
    <property type="match status" value="1"/>
</dbReference>